<protein>
    <submittedName>
        <fullName evidence="6">DNA-binding transcriptional regulator, MerR family</fullName>
    </submittedName>
</protein>
<keyword evidence="4" id="KW-0804">Transcription</keyword>
<dbReference type="Pfam" id="PF13411">
    <property type="entry name" value="MerR_1"/>
    <property type="match status" value="1"/>
</dbReference>
<proteinExistence type="predicted"/>
<dbReference type="SMART" id="SM00422">
    <property type="entry name" value="HTH_MERR"/>
    <property type="match status" value="1"/>
</dbReference>
<evidence type="ECO:0000256" key="4">
    <source>
        <dbReference type="ARBA" id="ARBA00023163"/>
    </source>
</evidence>
<accession>A0A1H7LM82</accession>
<dbReference type="GO" id="GO:0003700">
    <property type="term" value="F:DNA-binding transcription factor activity"/>
    <property type="evidence" value="ECO:0007669"/>
    <property type="project" value="InterPro"/>
</dbReference>
<organism evidence="6 7">
    <name type="scientific">Ruminococcus albus</name>
    <dbReference type="NCBI Taxonomy" id="1264"/>
    <lineage>
        <taxon>Bacteria</taxon>
        <taxon>Bacillati</taxon>
        <taxon>Bacillota</taxon>
        <taxon>Clostridia</taxon>
        <taxon>Eubacteriales</taxon>
        <taxon>Oscillospiraceae</taxon>
        <taxon>Ruminococcus</taxon>
    </lineage>
</organism>
<dbReference type="PANTHER" id="PTHR30204:SF90">
    <property type="entry name" value="HTH-TYPE TRANSCRIPTIONAL ACTIVATOR MTA"/>
    <property type="match status" value="1"/>
</dbReference>
<dbReference type="GO" id="GO:0003677">
    <property type="term" value="F:DNA binding"/>
    <property type="evidence" value="ECO:0007669"/>
    <property type="project" value="UniProtKB-KW"/>
</dbReference>
<dbReference type="Gene3D" id="1.10.490.50">
    <property type="entry name" value="Antibiotic binding domain of TipA-like multidrug resistance regulators"/>
    <property type="match status" value="1"/>
</dbReference>
<evidence type="ECO:0000256" key="3">
    <source>
        <dbReference type="ARBA" id="ARBA00023159"/>
    </source>
</evidence>
<dbReference type="PANTHER" id="PTHR30204">
    <property type="entry name" value="REDOX-CYCLING DRUG-SENSING TRANSCRIPTIONAL ACTIVATOR SOXR"/>
    <property type="match status" value="1"/>
</dbReference>
<name>A0A1H7LM82_RUMAL</name>
<dbReference type="InterPro" id="IPR012925">
    <property type="entry name" value="TipAS_dom"/>
</dbReference>
<dbReference type="OrthoDB" id="9814833at2"/>
<keyword evidence="2 6" id="KW-0238">DNA-binding</keyword>
<dbReference type="SUPFAM" id="SSF46955">
    <property type="entry name" value="Putative DNA-binding domain"/>
    <property type="match status" value="1"/>
</dbReference>
<dbReference type="RefSeq" id="WP_074833770.1">
    <property type="nucleotide sequence ID" value="NZ_FOAT01000009.1"/>
</dbReference>
<dbReference type="AlphaFoldDB" id="A0A1H7LM82"/>
<keyword evidence="1" id="KW-0805">Transcription regulation</keyword>
<dbReference type="InterPro" id="IPR000551">
    <property type="entry name" value="MerR-type_HTH_dom"/>
</dbReference>
<dbReference type="InterPro" id="IPR047057">
    <property type="entry name" value="MerR_fam"/>
</dbReference>
<evidence type="ECO:0000256" key="1">
    <source>
        <dbReference type="ARBA" id="ARBA00023015"/>
    </source>
</evidence>
<sequence>MKTVNEVSKLTGVSIRTLQYYDKIGLLTPAMRTEAGYRLYDDTALERLQQILLFRELEFSLSDIKAVLEAPDFDRKKALTQQIELLTLKKQRLEAIIGLAREIRDKGEDIMDFNAFDTSKIEEYTSRAKAEWGDTKEYQEYTKKSTKRTKEDETNIAAGLMAVFADFGKLKDGSPDAPEAAEQVRLLQKYITENYYNCTDEMLMSLGQMYSANGEFKENIDKAGGIGTADFVTKAIGAYIGNK</sequence>
<reference evidence="6 7" key="1">
    <citation type="submission" date="2016-10" db="EMBL/GenBank/DDBJ databases">
        <authorList>
            <person name="de Groot N.N."/>
        </authorList>
    </citation>
    <scope>NUCLEOTIDE SEQUENCE [LARGE SCALE GENOMIC DNA]</scope>
    <source>
        <strain evidence="6 7">KH2T6</strain>
    </source>
</reference>
<dbReference type="InterPro" id="IPR009061">
    <property type="entry name" value="DNA-bd_dom_put_sf"/>
</dbReference>
<dbReference type="CDD" id="cd01106">
    <property type="entry name" value="HTH_TipAL-Mta"/>
    <property type="match status" value="1"/>
</dbReference>
<dbReference type="PROSITE" id="PS50937">
    <property type="entry name" value="HTH_MERR_2"/>
    <property type="match status" value="1"/>
</dbReference>
<evidence type="ECO:0000313" key="6">
    <source>
        <dbReference type="EMBL" id="SEL00030.1"/>
    </source>
</evidence>
<dbReference type="Proteomes" id="UP000186015">
    <property type="component" value="Unassembled WGS sequence"/>
</dbReference>
<keyword evidence="3" id="KW-0010">Activator</keyword>
<evidence type="ECO:0000313" key="7">
    <source>
        <dbReference type="Proteomes" id="UP000186015"/>
    </source>
</evidence>
<dbReference type="Pfam" id="PF07739">
    <property type="entry name" value="TipAS"/>
    <property type="match status" value="1"/>
</dbReference>
<dbReference type="EMBL" id="FOAT01000009">
    <property type="protein sequence ID" value="SEL00030.1"/>
    <property type="molecule type" value="Genomic_DNA"/>
</dbReference>
<gene>
    <name evidence="6" type="ORF">SAMN05216469_10979</name>
</gene>
<dbReference type="SUPFAM" id="SSF89082">
    <property type="entry name" value="Antibiotic binding domain of TipA-like multidrug resistance regulators"/>
    <property type="match status" value="1"/>
</dbReference>
<dbReference type="Gene3D" id="1.10.1660.10">
    <property type="match status" value="1"/>
</dbReference>
<dbReference type="InterPro" id="IPR036244">
    <property type="entry name" value="TipA-like_antibiotic-bd"/>
</dbReference>
<dbReference type="PRINTS" id="PR00040">
    <property type="entry name" value="HTHMERR"/>
</dbReference>
<feature type="domain" description="HTH merR-type" evidence="5">
    <location>
        <begin position="1"/>
        <end position="70"/>
    </location>
</feature>
<evidence type="ECO:0000256" key="2">
    <source>
        <dbReference type="ARBA" id="ARBA00023125"/>
    </source>
</evidence>
<evidence type="ECO:0000259" key="5">
    <source>
        <dbReference type="PROSITE" id="PS50937"/>
    </source>
</evidence>